<accession>A0ABY6ZKX4</accession>
<proteinExistence type="predicted"/>
<dbReference type="RefSeq" id="WP_268006706.1">
    <property type="nucleotide sequence ID" value="NZ_BSUT01000001.1"/>
</dbReference>
<dbReference type="Proteomes" id="UP001164761">
    <property type="component" value="Chromosome"/>
</dbReference>
<keyword evidence="2" id="KW-1185">Reference proteome</keyword>
<gene>
    <name evidence="1" type="ORF">NZD89_05220</name>
</gene>
<reference evidence="1" key="1">
    <citation type="submission" date="2022-08" db="EMBL/GenBank/DDBJ databases">
        <title>Alicyclobacillus fastidiosus DSM 17978, complete genome.</title>
        <authorList>
            <person name="Wang Q."/>
            <person name="Cai R."/>
            <person name="Wang Z."/>
        </authorList>
    </citation>
    <scope>NUCLEOTIDE SEQUENCE</scope>
    <source>
        <strain evidence="1">DSM 17978</strain>
    </source>
</reference>
<dbReference type="PANTHER" id="PTHR37813">
    <property type="entry name" value="FELS-2 PROPHAGE PROTEIN"/>
    <property type="match status" value="1"/>
</dbReference>
<evidence type="ECO:0008006" key="3">
    <source>
        <dbReference type="Google" id="ProtNLM"/>
    </source>
</evidence>
<sequence>MIRESINIILDVIKLFADLFTGNWKGLWSDIVDLLKNALDLAWNLFSFFIGGKILALFKLLKPLFGDLFGGAMSRLASLASSGLGAIRNGFKTAFDWIYSNTIGRISSMVSSVGSKLSGLLSSVRGILGNIRALFSSTFTNTKQAIENAIESAVQSVKSKFEGLLSWFSGLPGRMASYGRQIINGLVTGFRNIHIPLPHFDFGEGHKKIAGVNVPYPTLNVDWYKTGGVFDGPSIIGVGEAGTEAVVPLSGKQMIPFAQAIAQALGTVTGAGMGGVSVTMPVYLDSKMIGKQVAVYSAQDLEKQRKAKARAQGRPN</sequence>
<name>A0ABY6ZKX4_9BACL</name>
<dbReference type="PANTHER" id="PTHR37813:SF1">
    <property type="entry name" value="FELS-2 PROPHAGE PROTEIN"/>
    <property type="match status" value="1"/>
</dbReference>
<evidence type="ECO:0000313" key="2">
    <source>
        <dbReference type="Proteomes" id="UP001164761"/>
    </source>
</evidence>
<dbReference type="EMBL" id="CP104067">
    <property type="protein sequence ID" value="WAH42831.1"/>
    <property type="molecule type" value="Genomic_DNA"/>
</dbReference>
<protein>
    <recommendedName>
        <fullName evidence="3">Phage tail tape measure protein</fullName>
    </recommendedName>
</protein>
<evidence type="ECO:0000313" key="1">
    <source>
        <dbReference type="EMBL" id="WAH42831.1"/>
    </source>
</evidence>
<organism evidence="1 2">
    <name type="scientific">Alicyclobacillus fastidiosus</name>
    <dbReference type="NCBI Taxonomy" id="392011"/>
    <lineage>
        <taxon>Bacteria</taxon>
        <taxon>Bacillati</taxon>
        <taxon>Bacillota</taxon>
        <taxon>Bacilli</taxon>
        <taxon>Bacillales</taxon>
        <taxon>Alicyclobacillaceae</taxon>
        <taxon>Alicyclobacillus</taxon>
    </lineage>
</organism>